<accession>A0AAF0W0Z8</accession>
<feature type="compositionally biased region" description="Low complexity" evidence="6">
    <location>
        <begin position="796"/>
        <end position="808"/>
    </location>
</feature>
<dbReference type="InterPro" id="IPR018200">
    <property type="entry name" value="USP_CS"/>
</dbReference>
<dbReference type="SUPFAM" id="SSF54001">
    <property type="entry name" value="Cysteine proteinases"/>
    <property type="match status" value="1"/>
</dbReference>
<keyword evidence="3 5" id="KW-0863">Zinc-finger</keyword>
<feature type="domain" description="USP" evidence="7">
    <location>
        <begin position="160"/>
        <end position="466"/>
    </location>
</feature>
<dbReference type="FunFam" id="3.90.70.10:FF:000026">
    <property type="entry name" value="Ubiquitin carboxyl-terminal hydrolase 15"/>
    <property type="match status" value="1"/>
</dbReference>
<evidence type="ECO:0000256" key="2">
    <source>
        <dbReference type="ARBA" id="ARBA00022723"/>
    </source>
</evidence>
<dbReference type="Proteomes" id="UP000077755">
    <property type="component" value="Chromosome 1"/>
</dbReference>
<dbReference type="CDD" id="cd02661">
    <property type="entry name" value="Peptidase_C19E"/>
    <property type="match status" value="1"/>
</dbReference>
<dbReference type="PROSITE" id="PS50865">
    <property type="entry name" value="ZF_MYND_2"/>
    <property type="match status" value="1"/>
</dbReference>
<feature type="region of interest" description="Disordered" evidence="6">
    <location>
        <begin position="928"/>
        <end position="950"/>
    </location>
</feature>
<keyword evidence="2" id="KW-0479">Metal-binding</keyword>
<organism evidence="9 10">
    <name type="scientific">Daucus carota subsp. sativus</name>
    <name type="common">Carrot</name>
    <dbReference type="NCBI Taxonomy" id="79200"/>
    <lineage>
        <taxon>Eukaryota</taxon>
        <taxon>Viridiplantae</taxon>
        <taxon>Streptophyta</taxon>
        <taxon>Embryophyta</taxon>
        <taxon>Tracheophyta</taxon>
        <taxon>Spermatophyta</taxon>
        <taxon>Magnoliopsida</taxon>
        <taxon>eudicotyledons</taxon>
        <taxon>Gunneridae</taxon>
        <taxon>Pentapetalae</taxon>
        <taxon>asterids</taxon>
        <taxon>campanulids</taxon>
        <taxon>Apiales</taxon>
        <taxon>Apiaceae</taxon>
        <taxon>Apioideae</taxon>
        <taxon>Scandiceae</taxon>
        <taxon>Daucinae</taxon>
        <taxon>Daucus</taxon>
        <taxon>Daucus sect. Daucus</taxon>
    </lineage>
</organism>
<evidence type="ECO:0000259" key="7">
    <source>
        <dbReference type="PROSITE" id="PS50235"/>
    </source>
</evidence>
<reference evidence="9" key="1">
    <citation type="journal article" date="2016" name="Nat. Genet.">
        <title>A high-quality carrot genome assembly provides new insights into carotenoid accumulation and asterid genome evolution.</title>
        <authorList>
            <person name="Iorizzo M."/>
            <person name="Ellison S."/>
            <person name="Senalik D."/>
            <person name="Zeng P."/>
            <person name="Satapoomin P."/>
            <person name="Huang J."/>
            <person name="Bowman M."/>
            <person name="Iovene M."/>
            <person name="Sanseverino W."/>
            <person name="Cavagnaro P."/>
            <person name="Yildiz M."/>
            <person name="Macko-Podgorni A."/>
            <person name="Moranska E."/>
            <person name="Grzebelus E."/>
            <person name="Grzebelus D."/>
            <person name="Ashrafi H."/>
            <person name="Zheng Z."/>
            <person name="Cheng S."/>
            <person name="Spooner D."/>
            <person name="Van Deynze A."/>
            <person name="Simon P."/>
        </authorList>
    </citation>
    <scope>NUCLEOTIDE SEQUENCE</scope>
    <source>
        <tissue evidence="9">Leaf</tissue>
    </source>
</reference>
<feature type="compositionally biased region" description="Basic and acidic residues" evidence="6">
    <location>
        <begin position="840"/>
        <end position="849"/>
    </location>
</feature>
<keyword evidence="10" id="KW-1185">Reference proteome</keyword>
<evidence type="ECO:0000256" key="5">
    <source>
        <dbReference type="PROSITE-ProRule" id="PRU00134"/>
    </source>
</evidence>
<proteinExistence type="inferred from homology"/>
<dbReference type="GO" id="GO:0016579">
    <property type="term" value="P:protein deubiquitination"/>
    <property type="evidence" value="ECO:0007669"/>
    <property type="project" value="InterPro"/>
</dbReference>
<dbReference type="EMBL" id="CP093343">
    <property type="protein sequence ID" value="WOG81327.1"/>
    <property type="molecule type" value="Genomic_DNA"/>
</dbReference>
<keyword evidence="4" id="KW-0862">Zinc</keyword>
<dbReference type="GO" id="GO:0005829">
    <property type="term" value="C:cytosol"/>
    <property type="evidence" value="ECO:0007669"/>
    <property type="project" value="TreeGrafter"/>
</dbReference>
<dbReference type="PROSITE" id="PS00972">
    <property type="entry name" value="USP_1"/>
    <property type="match status" value="1"/>
</dbReference>
<dbReference type="PANTHER" id="PTHR24006">
    <property type="entry name" value="UBIQUITIN CARBOXYL-TERMINAL HYDROLASE"/>
    <property type="match status" value="1"/>
</dbReference>
<dbReference type="AlphaFoldDB" id="A0AAF0W0Z8"/>
<name>A0AAF0W0Z8_DAUCS</name>
<gene>
    <name evidence="9" type="ORF">DCAR_0100473</name>
</gene>
<dbReference type="Gene3D" id="6.10.140.2220">
    <property type="match status" value="1"/>
</dbReference>
<sequence>MLLRLILSFLRLPHSDLNLFILQFLFTVCFALALLSFVKHTASNYFVIDDNFAPKMSEFVQCEVCGQASTKKCSACKLVRYCSEACQKSHWNSEHKKTCKSFQLSNKANLKPSGSGVQLKIPSTARRQSFKNLKDPNQVLFSYDEFVQLFKRERTGTRPCGLLNCGNSCFANVVLQCLACTRPLVAYLLEKDHRRECWRNDWCFMCELQSHVTRATQTSQPFSPLEILARLPNIGGNLGYGKQEDAHEFMRFAIDTMQSVCLDEFGGEKVVPPRAQETTLIQHIFGGQLQSQVKCTKCENVSNQFENMMDLTVEMQGDATSLEECLDQFTIMERLHGDNMYKCDGCNDYVLAWKRLTIRRAPNILTIALKRFQSGRFGKLNKRVSFPETLDLSPYMSEADDDGNVYKLYAVVVHVDMLNASYFGHYICYTKDFSGNWYRIDDCKVYKVEMDEVLSQGAYMLLYSRVSARASCLNPIEPASKHGGEKLEVALEVGPSAKQAVEEFSAVDSIDSPIVSGPCLSVTNSQEMNSGCEDAKDLEMVDSEASSSALTDLDIHGSTCCNEAEGSLSDLEMSQGQISEVSSSIITQPNNEPEQPFPVFEVENKDMAVESRGKMHALINPLDNDIEPCSNGVCGNGDHADAGATLNTGEVLNNTCLCSSTGKVEKVKESGKDMPSSQITAGAGKYNGRNSSGLKPKPLFASGFLEKHPLNKQSKEEIKAPVQIGQLASVCNYNGKKNSDPDLSSKNENGTGGGGPHILSGIPRKQTAKSEDGATSKVTDSHTPAMRSSDSIDVPLDSLDNGNSSSSGEVSIPVSNGVTFNSTTAGVLTELHFSFSNSDGKPKKLEINKDSLALPVNKDVSAGGKDGRKHSGSESKPLLRPGFLGKHPREKYSKQEAVVPAEIGNASSNSACKLNGTSSNRYVLPGISREYMGDSEDGDSYVGNSSSSDI</sequence>
<feature type="region of interest" description="Disordered" evidence="6">
    <location>
        <begin position="837"/>
        <end position="890"/>
    </location>
</feature>
<feature type="compositionally biased region" description="Polar residues" evidence="6">
    <location>
        <begin position="776"/>
        <end position="791"/>
    </location>
</feature>
<dbReference type="SUPFAM" id="SSF144232">
    <property type="entry name" value="HIT/MYND zinc finger-like"/>
    <property type="match status" value="1"/>
</dbReference>
<evidence type="ECO:0000256" key="6">
    <source>
        <dbReference type="SAM" id="MobiDB-lite"/>
    </source>
</evidence>
<evidence type="ECO:0000313" key="10">
    <source>
        <dbReference type="Proteomes" id="UP000077755"/>
    </source>
</evidence>
<dbReference type="GO" id="GO:0004843">
    <property type="term" value="F:cysteine-type deubiquitinase activity"/>
    <property type="evidence" value="ECO:0007669"/>
    <property type="project" value="InterPro"/>
</dbReference>
<dbReference type="InterPro" id="IPR001394">
    <property type="entry name" value="Peptidase_C19_UCH"/>
</dbReference>
<protein>
    <recommendedName>
        <fullName evidence="11">USP domain-containing protein</fullName>
    </recommendedName>
</protein>
<dbReference type="PANTHER" id="PTHR24006:SF677">
    <property type="entry name" value="UBIQUITIN CARBOXYL-TERMINAL HYDROLASE 19"/>
    <property type="match status" value="1"/>
</dbReference>
<feature type="domain" description="MYND-type" evidence="8">
    <location>
        <begin position="62"/>
        <end position="99"/>
    </location>
</feature>
<evidence type="ECO:0000256" key="1">
    <source>
        <dbReference type="ARBA" id="ARBA00009085"/>
    </source>
</evidence>
<dbReference type="PROSITE" id="PS01360">
    <property type="entry name" value="ZF_MYND_1"/>
    <property type="match status" value="1"/>
</dbReference>
<reference evidence="9" key="2">
    <citation type="submission" date="2022-03" db="EMBL/GenBank/DDBJ databases">
        <title>Draft title - Genomic analysis of global carrot germplasm unveils the trajectory of domestication and the origin of high carotenoid orange carrot.</title>
        <authorList>
            <person name="Iorizzo M."/>
            <person name="Ellison S."/>
            <person name="Senalik D."/>
            <person name="Macko-Podgorni A."/>
            <person name="Grzebelus D."/>
            <person name="Bostan H."/>
            <person name="Rolling W."/>
            <person name="Curaba J."/>
            <person name="Simon P."/>
        </authorList>
    </citation>
    <scope>NUCLEOTIDE SEQUENCE</scope>
    <source>
        <tissue evidence="9">Leaf</tissue>
    </source>
</reference>
<comment type="similarity">
    <text evidence="1">Belongs to the peptidase C19 family.</text>
</comment>
<dbReference type="PROSITE" id="PS50235">
    <property type="entry name" value="USP_3"/>
    <property type="match status" value="1"/>
</dbReference>
<evidence type="ECO:0000313" key="9">
    <source>
        <dbReference type="EMBL" id="WOG81327.1"/>
    </source>
</evidence>
<evidence type="ECO:0000256" key="4">
    <source>
        <dbReference type="ARBA" id="ARBA00022833"/>
    </source>
</evidence>
<evidence type="ECO:0008006" key="11">
    <source>
        <dbReference type="Google" id="ProtNLM"/>
    </source>
</evidence>
<dbReference type="InterPro" id="IPR050164">
    <property type="entry name" value="Peptidase_C19"/>
</dbReference>
<dbReference type="Gene3D" id="3.90.70.10">
    <property type="entry name" value="Cysteine proteinases"/>
    <property type="match status" value="1"/>
</dbReference>
<dbReference type="GO" id="GO:0005634">
    <property type="term" value="C:nucleus"/>
    <property type="evidence" value="ECO:0007669"/>
    <property type="project" value="TreeGrafter"/>
</dbReference>
<dbReference type="InterPro" id="IPR002893">
    <property type="entry name" value="Znf_MYND"/>
</dbReference>
<feature type="region of interest" description="Disordered" evidence="6">
    <location>
        <begin position="733"/>
        <end position="814"/>
    </location>
</feature>
<dbReference type="Pfam" id="PF01753">
    <property type="entry name" value="zf-MYND"/>
    <property type="match status" value="1"/>
</dbReference>
<evidence type="ECO:0000259" key="8">
    <source>
        <dbReference type="PROSITE" id="PS50865"/>
    </source>
</evidence>
<dbReference type="InterPro" id="IPR038765">
    <property type="entry name" value="Papain-like_cys_pep_sf"/>
</dbReference>
<feature type="region of interest" description="Disordered" evidence="6">
    <location>
        <begin position="668"/>
        <end position="700"/>
    </location>
</feature>
<dbReference type="GO" id="GO:0008270">
    <property type="term" value="F:zinc ion binding"/>
    <property type="evidence" value="ECO:0007669"/>
    <property type="project" value="UniProtKB-KW"/>
</dbReference>
<dbReference type="Pfam" id="PF00443">
    <property type="entry name" value="UCH"/>
    <property type="match status" value="1"/>
</dbReference>
<dbReference type="InterPro" id="IPR028889">
    <property type="entry name" value="USP"/>
</dbReference>
<evidence type="ECO:0000256" key="3">
    <source>
        <dbReference type="ARBA" id="ARBA00022771"/>
    </source>
</evidence>